<organism evidence="1 2">
    <name type="scientific">Nephila pilipes</name>
    <name type="common">Giant wood spider</name>
    <name type="synonym">Nephila maculata</name>
    <dbReference type="NCBI Taxonomy" id="299642"/>
    <lineage>
        <taxon>Eukaryota</taxon>
        <taxon>Metazoa</taxon>
        <taxon>Ecdysozoa</taxon>
        <taxon>Arthropoda</taxon>
        <taxon>Chelicerata</taxon>
        <taxon>Arachnida</taxon>
        <taxon>Araneae</taxon>
        <taxon>Araneomorphae</taxon>
        <taxon>Entelegynae</taxon>
        <taxon>Araneoidea</taxon>
        <taxon>Nephilidae</taxon>
        <taxon>Nephila</taxon>
    </lineage>
</organism>
<protein>
    <submittedName>
        <fullName evidence="1">Uncharacterized protein</fullName>
    </submittedName>
</protein>
<dbReference type="EMBL" id="BMAW01088276">
    <property type="protein sequence ID" value="GFS33825.1"/>
    <property type="molecule type" value="Genomic_DNA"/>
</dbReference>
<dbReference type="Proteomes" id="UP000887013">
    <property type="component" value="Unassembled WGS sequence"/>
</dbReference>
<reference evidence="1" key="1">
    <citation type="submission" date="2020-08" db="EMBL/GenBank/DDBJ databases">
        <title>Multicomponent nature underlies the extraordinary mechanical properties of spider dragline silk.</title>
        <authorList>
            <person name="Kono N."/>
            <person name="Nakamura H."/>
            <person name="Mori M."/>
            <person name="Yoshida Y."/>
            <person name="Ohtoshi R."/>
            <person name="Malay A.D."/>
            <person name="Moran D.A.P."/>
            <person name="Tomita M."/>
            <person name="Numata K."/>
            <person name="Arakawa K."/>
        </authorList>
    </citation>
    <scope>NUCLEOTIDE SEQUENCE</scope>
</reference>
<gene>
    <name evidence="1" type="ORF">NPIL_295371</name>
</gene>
<comment type="caution">
    <text evidence="1">The sequence shown here is derived from an EMBL/GenBank/DDBJ whole genome shotgun (WGS) entry which is preliminary data.</text>
</comment>
<name>A0A8X6M9L1_NEPPI</name>
<dbReference type="AlphaFoldDB" id="A0A8X6M9L1"/>
<accession>A0A8X6M9L1</accession>
<sequence length="90" mass="10271">MPPSGSNSKTYPNHSGERFFRFPFIPLSNYFGVPFSLHPSPILFYPILVLHRSHLLDHRSSDHFFSSSFDSLAFLPSTPSRHSACQTTWS</sequence>
<evidence type="ECO:0000313" key="1">
    <source>
        <dbReference type="EMBL" id="GFS33825.1"/>
    </source>
</evidence>
<proteinExistence type="predicted"/>
<evidence type="ECO:0000313" key="2">
    <source>
        <dbReference type="Proteomes" id="UP000887013"/>
    </source>
</evidence>
<keyword evidence="2" id="KW-1185">Reference proteome</keyword>